<comment type="subcellular location">
    <subcellularLocation>
        <location evidence="1">Cell membrane</location>
        <topology evidence="1">Multi-pass membrane protein</topology>
    </subcellularLocation>
</comment>
<name>A0A9D2C862_9MICO</name>
<feature type="transmembrane region" description="Helical" evidence="10">
    <location>
        <begin position="182"/>
        <end position="201"/>
    </location>
</feature>
<evidence type="ECO:0000256" key="2">
    <source>
        <dbReference type="ARBA" id="ARBA00022448"/>
    </source>
</evidence>
<keyword evidence="8 10" id="KW-0472">Membrane</keyword>
<dbReference type="Proteomes" id="UP000824005">
    <property type="component" value="Unassembled WGS sequence"/>
</dbReference>
<evidence type="ECO:0000256" key="7">
    <source>
        <dbReference type="ARBA" id="ARBA00022989"/>
    </source>
</evidence>
<feature type="transmembrane region" description="Helical" evidence="10">
    <location>
        <begin position="57"/>
        <end position="86"/>
    </location>
</feature>
<dbReference type="PROSITE" id="PS51106">
    <property type="entry name" value="PTS_EIIC_TYPE_4"/>
    <property type="match status" value="1"/>
</dbReference>
<feature type="compositionally biased region" description="Low complexity" evidence="9">
    <location>
        <begin position="245"/>
        <end position="258"/>
    </location>
</feature>
<keyword evidence="3" id="KW-1003">Cell membrane</keyword>
<keyword evidence="7 10" id="KW-1133">Transmembrane helix</keyword>
<dbReference type="PANTHER" id="PTHR32502:SF8">
    <property type="entry name" value="N-ACETYLGALACTOSAMINE PERMEASE IIC COMPONENT 1"/>
    <property type="match status" value="1"/>
</dbReference>
<protein>
    <submittedName>
        <fullName evidence="11">PTS sugar transporter subunit IIC</fullName>
    </submittedName>
</protein>
<dbReference type="GO" id="GO:0005886">
    <property type="term" value="C:plasma membrane"/>
    <property type="evidence" value="ECO:0007669"/>
    <property type="project" value="UniProtKB-SubCell"/>
</dbReference>
<keyword evidence="2" id="KW-0813">Transport</keyword>
<feature type="transmembrane region" description="Helical" evidence="10">
    <location>
        <begin position="93"/>
        <end position="112"/>
    </location>
</feature>
<dbReference type="Pfam" id="PF03609">
    <property type="entry name" value="EII-Sor"/>
    <property type="match status" value="1"/>
</dbReference>
<comment type="caution">
    <text evidence="11">The sequence shown here is derived from an EMBL/GenBank/DDBJ whole genome shotgun (WGS) entry which is preliminary data.</text>
</comment>
<evidence type="ECO:0000256" key="4">
    <source>
        <dbReference type="ARBA" id="ARBA00022597"/>
    </source>
</evidence>
<sequence length="268" mass="27421">MTLTESVLIAVVVGLVYLARRIAGDPQLERPIILGPIVGLIAGDFQTGLIVGGTLELVFIGAATFGGTAPPNVAIGSAVGTALAIGSGNGTEAALVLAVPAAVLGTFCELFAKTVCSFLVHRADTAATHGNGSAILAVIWIGNIVHFISYAVPTFLALYFGSTAVERFIGSLSDQVLDAMNTGAAILPAVGFGILLSVLFNKSLFPVFFAGFAIAAFTDFTVIGTAILATAVVIVIFRMRRPEAAAAPEQPAHTAPAESKPLPKTTLS</sequence>
<evidence type="ECO:0000256" key="8">
    <source>
        <dbReference type="ARBA" id="ARBA00023136"/>
    </source>
</evidence>
<evidence type="ECO:0000313" key="11">
    <source>
        <dbReference type="EMBL" id="HIY65776.1"/>
    </source>
</evidence>
<gene>
    <name evidence="11" type="ORF">H9830_05805</name>
</gene>
<evidence type="ECO:0000256" key="9">
    <source>
        <dbReference type="SAM" id="MobiDB-lite"/>
    </source>
</evidence>
<keyword evidence="6 10" id="KW-0812">Transmembrane</keyword>
<dbReference type="InterPro" id="IPR004700">
    <property type="entry name" value="PTS_IIC_man"/>
</dbReference>
<feature type="transmembrane region" description="Helical" evidence="10">
    <location>
        <begin position="132"/>
        <end position="161"/>
    </location>
</feature>
<keyword evidence="5" id="KW-0598">Phosphotransferase system</keyword>
<evidence type="ECO:0000256" key="3">
    <source>
        <dbReference type="ARBA" id="ARBA00022475"/>
    </source>
</evidence>
<proteinExistence type="predicted"/>
<reference evidence="11" key="2">
    <citation type="submission" date="2021-04" db="EMBL/GenBank/DDBJ databases">
        <authorList>
            <person name="Gilroy R."/>
        </authorList>
    </citation>
    <scope>NUCLEOTIDE SEQUENCE</scope>
    <source>
        <strain evidence="11">ChiGjej1B1-98</strain>
    </source>
</reference>
<organism evidence="11 12">
    <name type="scientific">Candidatus Agrococcus pullicola</name>
    <dbReference type="NCBI Taxonomy" id="2838429"/>
    <lineage>
        <taxon>Bacteria</taxon>
        <taxon>Bacillati</taxon>
        <taxon>Actinomycetota</taxon>
        <taxon>Actinomycetes</taxon>
        <taxon>Micrococcales</taxon>
        <taxon>Microbacteriaceae</taxon>
        <taxon>Agrococcus</taxon>
    </lineage>
</organism>
<evidence type="ECO:0000256" key="6">
    <source>
        <dbReference type="ARBA" id="ARBA00022692"/>
    </source>
</evidence>
<dbReference type="EMBL" id="DXDC01000169">
    <property type="protein sequence ID" value="HIY65776.1"/>
    <property type="molecule type" value="Genomic_DNA"/>
</dbReference>
<evidence type="ECO:0000256" key="10">
    <source>
        <dbReference type="SAM" id="Phobius"/>
    </source>
</evidence>
<feature type="region of interest" description="Disordered" evidence="9">
    <location>
        <begin position="245"/>
        <end position="268"/>
    </location>
</feature>
<dbReference type="GO" id="GO:0009401">
    <property type="term" value="P:phosphoenolpyruvate-dependent sugar phosphotransferase system"/>
    <property type="evidence" value="ECO:0007669"/>
    <property type="project" value="UniProtKB-KW"/>
</dbReference>
<reference evidence="11" key="1">
    <citation type="journal article" date="2021" name="PeerJ">
        <title>Extensive microbial diversity within the chicken gut microbiome revealed by metagenomics and culture.</title>
        <authorList>
            <person name="Gilroy R."/>
            <person name="Ravi A."/>
            <person name="Getino M."/>
            <person name="Pursley I."/>
            <person name="Horton D.L."/>
            <person name="Alikhan N.F."/>
            <person name="Baker D."/>
            <person name="Gharbi K."/>
            <person name="Hall N."/>
            <person name="Watson M."/>
            <person name="Adriaenssens E.M."/>
            <person name="Foster-Nyarko E."/>
            <person name="Jarju S."/>
            <person name="Secka A."/>
            <person name="Antonio M."/>
            <person name="Oren A."/>
            <person name="Chaudhuri R.R."/>
            <person name="La Ragione R."/>
            <person name="Hildebrand F."/>
            <person name="Pallen M.J."/>
        </authorList>
    </citation>
    <scope>NUCLEOTIDE SEQUENCE</scope>
    <source>
        <strain evidence="11">ChiGjej1B1-98</strain>
    </source>
</reference>
<evidence type="ECO:0000256" key="1">
    <source>
        <dbReference type="ARBA" id="ARBA00004651"/>
    </source>
</evidence>
<feature type="transmembrane region" description="Helical" evidence="10">
    <location>
        <begin position="207"/>
        <end position="237"/>
    </location>
</feature>
<dbReference type="InterPro" id="IPR050303">
    <property type="entry name" value="GatZ_KbaZ_carbometab"/>
</dbReference>
<accession>A0A9D2C862</accession>
<evidence type="ECO:0000313" key="12">
    <source>
        <dbReference type="Proteomes" id="UP000824005"/>
    </source>
</evidence>
<feature type="transmembrane region" description="Helical" evidence="10">
    <location>
        <begin position="6"/>
        <end position="23"/>
    </location>
</feature>
<dbReference type="AlphaFoldDB" id="A0A9D2C862"/>
<dbReference type="PANTHER" id="PTHR32502">
    <property type="entry name" value="N-ACETYLGALACTOSAMINE PERMEASE II COMPONENT-RELATED"/>
    <property type="match status" value="1"/>
</dbReference>
<keyword evidence="4 11" id="KW-0762">Sugar transport</keyword>
<evidence type="ECO:0000256" key="5">
    <source>
        <dbReference type="ARBA" id="ARBA00022683"/>
    </source>
</evidence>